<dbReference type="EMBL" id="VBSN01000058">
    <property type="protein sequence ID" value="KAA6437911.1"/>
    <property type="molecule type" value="Genomic_DNA"/>
</dbReference>
<evidence type="ECO:0000313" key="3">
    <source>
        <dbReference type="Proteomes" id="UP000323994"/>
    </source>
</evidence>
<evidence type="ECO:0000313" key="2">
    <source>
        <dbReference type="EMBL" id="KAA6437911.1"/>
    </source>
</evidence>
<sequence length="84" mass="9600">MNEKQLIEIRNDLHLIENQLNRLRKYAFNGTVLKAAYHSGILQDMITLLGESTIELQRLSDLKNANMDTSNQGPEAGQIPETYR</sequence>
<comment type="caution">
    <text evidence="2">The sequence shown here is derived from an EMBL/GenBank/DDBJ whole genome shotgun (WGS) entry which is preliminary data.</text>
</comment>
<proteinExistence type="predicted"/>
<gene>
    <name evidence="2" type="ORF">FEM33_19095</name>
</gene>
<reference evidence="2 3" key="1">
    <citation type="submission" date="2019-05" db="EMBL/GenBank/DDBJ databases">
        <authorList>
            <person name="Qu J.-H."/>
        </authorList>
    </citation>
    <scope>NUCLEOTIDE SEQUENCE [LARGE SCALE GENOMIC DNA]</scope>
    <source>
        <strain evidence="2 3">NS28</strain>
    </source>
</reference>
<dbReference type="Proteomes" id="UP000323994">
    <property type="component" value="Unassembled WGS sequence"/>
</dbReference>
<protein>
    <submittedName>
        <fullName evidence="2">Uncharacterized protein</fullName>
    </submittedName>
</protein>
<name>A0A5M8QRS3_9BACT</name>
<evidence type="ECO:0000256" key="1">
    <source>
        <dbReference type="SAM" id="MobiDB-lite"/>
    </source>
</evidence>
<organism evidence="2 3">
    <name type="scientific">Dyadobacter flavalbus</name>
    <dbReference type="NCBI Taxonomy" id="2579942"/>
    <lineage>
        <taxon>Bacteria</taxon>
        <taxon>Pseudomonadati</taxon>
        <taxon>Bacteroidota</taxon>
        <taxon>Cytophagia</taxon>
        <taxon>Cytophagales</taxon>
        <taxon>Spirosomataceae</taxon>
        <taxon>Dyadobacter</taxon>
    </lineage>
</organism>
<dbReference type="AlphaFoldDB" id="A0A5M8QRS3"/>
<keyword evidence="3" id="KW-1185">Reference proteome</keyword>
<accession>A0A5M8QRS3</accession>
<dbReference type="RefSeq" id="WP_139013597.1">
    <property type="nucleotide sequence ID" value="NZ_VBSN01000058.1"/>
</dbReference>
<feature type="region of interest" description="Disordered" evidence="1">
    <location>
        <begin position="63"/>
        <end position="84"/>
    </location>
</feature>